<protein>
    <submittedName>
        <fullName evidence="2">Uncharacterized protein</fullName>
    </submittedName>
</protein>
<evidence type="ECO:0000256" key="1">
    <source>
        <dbReference type="SAM" id="MobiDB-lite"/>
    </source>
</evidence>
<sequence>MIVLPANASNSYCDGDRSFAWSSDGRWLAVMLGYGSHMEIGVADAAGAVEGVNISLNGFSDAAPAISADGKVVLWMTGRFGLRADTGRIESSDIYAAFLTPEAFAAFSGLTGQDATAPQDDAANTETGPNGPFPDLSGIEYRSARLSPFSEKIAYFKLGPDNRSLLYVVDQPNGTSVGYRSRAAAADRLAAALWCPGDRLPPQRCRFFENMEVQPDVLILNNPESIAAGRDPQLEGAVETLLGLVDRGRE</sequence>
<dbReference type="RefSeq" id="WP_043146568.1">
    <property type="nucleotide sequence ID" value="NZ_JSUQ01000031.1"/>
</dbReference>
<dbReference type="EMBL" id="JSUQ01000031">
    <property type="protein sequence ID" value="KHQ50088.1"/>
    <property type="molecule type" value="Genomic_DNA"/>
</dbReference>
<dbReference type="Gene3D" id="2.120.10.30">
    <property type="entry name" value="TolB, C-terminal domain"/>
    <property type="match status" value="1"/>
</dbReference>
<dbReference type="Proteomes" id="UP000030960">
    <property type="component" value="Unassembled WGS sequence"/>
</dbReference>
<dbReference type="InterPro" id="IPR011042">
    <property type="entry name" value="6-blade_b-propeller_TolB-like"/>
</dbReference>
<proteinExistence type="predicted"/>
<comment type="caution">
    <text evidence="2">The sequence shown here is derived from an EMBL/GenBank/DDBJ whole genome shotgun (WGS) entry which is preliminary data.</text>
</comment>
<evidence type="ECO:0000313" key="3">
    <source>
        <dbReference type="Proteomes" id="UP000030960"/>
    </source>
</evidence>
<name>A0A0B3RTJ8_9RHOB</name>
<dbReference type="AlphaFoldDB" id="A0A0B3RTJ8"/>
<dbReference type="SUPFAM" id="SSF82171">
    <property type="entry name" value="DPP6 N-terminal domain-like"/>
    <property type="match status" value="1"/>
</dbReference>
<gene>
    <name evidence="2" type="ORF">OA50_05319</name>
</gene>
<organism evidence="2 3">
    <name type="scientific">Mameliella alba</name>
    <dbReference type="NCBI Taxonomy" id="561184"/>
    <lineage>
        <taxon>Bacteria</taxon>
        <taxon>Pseudomonadati</taxon>
        <taxon>Pseudomonadota</taxon>
        <taxon>Alphaproteobacteria</taxon>
        <taxon>Rhodobacterales</taxon>
        <taxon>Roseobacteraceae</taxon>
        <taxon>Mameliella</taxon>
    </lineage>
</organism>
<feature type="region of interest" description="Disordered" evidence="1">
    <location>
        <begin position="115"/>
        <end position="134"/>
    </location>
</feature>
<accession>A0A0B3RTJ8</accession>
<keyword evidence="3" id="KW-1185">Reference proteome</keyword>
<reference evidence="2 3" key="1">
    <citation type="submission" date="2014-10" db="EMBL/GenBank/DDBJ databases">
        <title>Genome sequence of Ponticoccus sp. strain UMTAT08 isolated from clonal culture of toxic dinoflagellate Alexandrium tamiyavanichii.</title>
        <authorList>
            <person name="Gan H.Y."/>
            <person name="Muhd D.-D."/>
            <person name="Mohd Noor M.E."/>
            <person name="Yeong Y.S."/>
            <person name="Usup G."/>
        </authorList>
    </citation>
    <scope>NUCLEOTIDE SEQUENCE [LARGE SCALE GENOMIC DNA]</scope>
    <source>
        <strain evidence="2 3">UMTAT08</strain>
    </source>
</reference>
<evidence type="ECO:0000313" key="2">
    <source>
        <dbReference type="EMBL" id="KHQ50088.1"/>
    </source>
</evidence>
<feature type="compositionally biased region" description="Polar residues" evidence="1">
    <location>
        <begin position="115"/>
        <end position="128"/>
    </location>
</feature>